<protein>
    <submittedName>
        <fullName evidence="1">Uncharacterized protein</fullName>
    </submittedName>
</protein>
<keyword evidence="2" id="KW-1185">Reference proteome</keyword>
<evidence type="ECO:0000313" key="2">
    <source>
        <dbReference type="Proteomes" id="UP000054717"/>
    </source>
</evidence>
<dbReference type="EMBL" id="FCNZ02000004">
    <property type="protein sequence ID" value="SAL26092.1"/>
    <property type="molecule type" value="Genomic_DNA"/>
</dbReference>
<dbReference type="AlphaFoldDB" id="A0A158G237"/>
<gene>
    <name evidence="1" type="ORF">AWB66_01511</name>
</gene>
<proteinExistence type="predicted"/>
<dbReference type="STRING" id="326475.AWB66_01511"/>
<evidence type="ECO:0000313" key="1">
    <source>
        <dbReference type="EMBL" id="SAL26092.1"/>
    </source>
</evidence>
<organism evidence="1 2">
    <name type="scientific">Caballeronia telluris</name>
    <dbReference type="NCBI Taxonomy" id="326475"/>
    <lineage>
        <taxon>Bacteria</taxon>
        <taxon>Pseudomonadati</taxon>
        <taxon>Pseudomonadota</taxon>
        <taxon>Betaproteobacteria</taxon>
        <taxon>Burkholderiales</taxon>
        <taxon>Burkholderiaceae</taxon>
        <taxon>Caballeronia</taxon>
    </lineage>
</organism>
<comment type="caution">
    <text evidence="1">The sequence shown here is derived from an EMBL/GenBank/DDBJ whole genome shotgun (WGS) entry which is preliminary data.</text>
</comment>
<name>A0A158G237_9BURK</name>
<reference evidence="1" key="1">
    <citation type="submission" date="2016-01" db="EMBL/GenBank/DDBJ databases">
        <authorList>
            <person name="Peeters Charlotte."/>
        </authorList>
    </citation>
    <scope>NUCLEOTIDE SEQUENCE</scope>
    <source>
        <strain evidence="1">LMG 22936</strain>
    </source>
</reference>
<dbReference type="RefSeq" id="WP_087629656.1">
    <property type="nucleotide sequence ID" value="NZ_FCNZ02000004.1"/>
</dbReference>
<dbReference type="Proteomes" id="UP000054717">
    <property type="component" value="Unassembled WGS sequence"/>
</dbReference>
<accession>A0A158G237</accession>
<sequence>MGAITPIHVTRAGEHVFGRELDALERLDEAAQAARYQAEQDSTFDEVLEEIAESFTSIDKAMFMDRLMKDTDEARKVLHRLCQKTYERVVEKVITRQAAQ</sequence>